<name>A0A813YPC3_9BILA</name>
<evidence type="ECO:0000256" key="1">
    <source>
        <dbReference type="PROSITE-ProRule" id="PRU00285"/>
    </source>
</evidence>
<dbReference type="CDD" id="cd06526">
    <property type="entry name" value="metazoan_ACD"/>
    <property type="match status" value="1"/>
</dbReference>
<dbReference type="Gene3D" id="2.60.40.790">
    <property type="match status" value="1"/>
</dbReference>
<dbReference type="PANTHER" id="PTHR45640">
    <property type="entry name" value="HEAT SHOCK PROTEIN HSP-12.2-RELATED"/>
    <property type="match status" value="1"/>
</dbReference>
<dbReference type="Proteomes" id="UP000663864">
    <property type="component" value="Unassembled WGS sequence"/>
</dbReference>
<dbReference type="EMBL" id="CAJNOT010000193">
    <property type="protein sequence ID" value="CAF0887598.1"/>
    <property type="molecule type" value="Genomic_DNA"/>
</dbReference>
<evidence type="ECO:0000313" key="5">
    <source>
        <dbReference type="EMBL" id="CAF1031390.1"/>
    </source>
</evidence>
<evidence type="ECO:0000256" key="2">
    <source>
        <dbReference type="RuleBase" id="RU003616"/>
    </source>
</evidence>
<dbReference type="EMBL" id="CAJNOL010000675">
    <property type="protein sequence ID" value="CAF1162188.1"/>
    <property type="molecule type" value="Genomic_DNA"/>
</dbReference>
<feature type="domain" description="SHSP" evidence="3">
    <location>
        <begin position="80"/>
        <end position="188"/>
    </location>
</feature>
<evidence type="ECO:0000313" key="9">
    <source>
        <dbReference type="Proteomes" id="UP000663870"/>
    </source>
</evidence>
<gene>
    <name evidence="7" type="ORF">JBS370_LOCUS25198</name>
    <name evidence="6" type="ORF">JXQ802_LOCUS22320</name>
    <name evidence="5" type="ORF">PYM288_LOCUS16154</name>
    <name evidence="4" type="ORF">ZHD862_LOCUS6716</name>
</gene>
<dbReference type="SUPFAM" id="SSF49764">
    <property type="entry name" value="HSP20-like chaperones"/>
    <property type="match status" value="1"/>
</dbReference>
<dbReference type="PROSITE" id="PS01031">
    <property type="entry name" value="SHSP"/>
    <property type="match status" value="1"/>
</dbReference>
<dbReference type="Proteomes" id="UP000663870">
    <property type="component" value="Unassembled WGS sequence"/>
</dbReference>
<evidence type="ECO:0000313" key="8">
    <source>
        <dbReference type="Proteomes" id="UP000663864"/>
    </source>
</evidence>
<dbReference type="InterPro" id="IPR002068">
    <property type="entry name" value="A-crystallin/Hsp20_dom"/>
</dbReference>
<comment type="similarity">
    <text evidence="1 2">Belongs to the small heat shock protein (HSP20) family.</text>
</comment>
<dbReference type="InterPro" id="IPR008978">
    <property type="entry name" value="HSP20-like_chaperone"/>
</dbReference>
<dbReference type="AlphaFoldDB" id="A0A813YPC3"/>
<sequence>MASSRVVSRLLAPTTLSRLSAIGSKSGPVRYFWHHHHHRKNLAETYFGSGSNVFQRWEKEFDRIQEQFNHFFQDLKNNRSLTNGNGNNFITTESDGSKKFHLSLNVNGFQPEEIKIKTQHRTLTISAKKEKKTNNNYSLQEFSQTYALPEELKIDDLKSIYTENGVLSIEAPIPKEQSEDRQIKIERH</sequence>
<keyword evidence="9" id="KW-1185">Reference proteome</keyword>
<evidence type="ECO:0000313" key="7">
    <source>
        <dbReference type="EMBL" id="CAF3981351.1"/>
    </source>
</evidence>
<dbReference type="EMBL" id="CAJOBD010004120">
    <property type="protein sequence ID" value="CAF3981351.1"/>
    <property type="molecule type" value="Genomic_DNA"/>
</dbReference>
<dbReference type="PRINTS" id="PR00299">
    <property type="entry name" value="ACRYSTALLIN"/>
</dbReference>
<dbReference type="InterPro" id="IPR001436">
    <property type="entry name" value="Alpha-crystallin/sHSP_animal"/>
</dbReference>
<dbReference type="EMBL" id="CAJNOH010000408">
    <property type="protein sequence ID" value="CAF1031390.1"/>
    <property type="molecule type" value="Genomic_DNA"/>
</dbReference>
<evidence type="ECO:0000313" key="6">
    <source>
        <dbReference type="EMBL" id="CAF1162188.1"/>
    </source>
</evidence>
<dbReference type="Pfam" id="PF00011">
    <property type="entry name" value="HSP20"/>
    <property type="match status" value="1"/>
</dbReference>
<evidence type="ECO:0000259" key="3">
    <source>
        <dbReference type="PROSITE" id="PS01031"/>
    </source>
</evidence>
<comment type="caution">
    <text evidence="4">The sequence shown here is derived from an EMBL/GenBank/DDBJ whole genome shotgun (WGS) entry which is preliminary data.</text>
</comment>
<reference evidence="4" key="1">
    <citation type="submission" date="2021-02" db="EMBL/GenBank/DDBJ databases">
        <authorList>
            <person name="Nowell W R."/>
        </authorList>
    </citation>
    <scope>NUCLEOTIDE SEQUENCE</scope>
</reference>
<protein>
    <recommendedName>
        <fullName evidence="3">SHSP domain-containing protein</fullName>
    </recommendedName>
</protein>
<accession>A0A813YPC3</accession>
<dbReference type="Proteomes" id="UP000663854">
    <property type="component" value="Unassembled WGS sequence"/>
</dbReference>
<dbReference type="PANTHER" id="PTHR45640:SF26">
    <property type="entry name" value="RE23625P"/>
    <property type="match status" value="1"/>
</dbReference>
<proteinExistence type="inferred from homology"/>
<evidence type="ECO:0000313" key="4">
    <source>
        <dbReference type="EMBL" id="CAF0887598.1"/>
    </source>
</evidence>
<dbReference type="Proteomes" id="UP000663836">
    <property type="component" value="Unassembled WGS sequence"/>
</dbReference>
<organism evidence="4 8">
    <name type="scientific">Rotaria sordida</name>
    <dbReference type="NCBI Taxonomy" id="392033"/>
    <lineage>
        <taxon>Eukaryota</taxon>
        <taxon>Metazoa</taxon>
        <taxon>Spiralia</taxon>
        <taxon>Gnathifera</taxon>
        <taxon>Rotifera</taxon>
        <taxon>Eurotatoria</taxon>
        <taxon>Bdelloidea</taxon>
        <taxon>Philodinida</taxon>
        <taxon>Philodinidae</taxon>
        <taxon>Rotaria</taxon>
    </lineage>
</organism>